<keyword evidence="2" id="KW-1185">Reference proteome</keyword>
<feature type="region of interest" description="Disordered" evidence="1">
    <location>
        <begin position="26"/>
        <end position="46"/>
    </location>
</feature>
<evidence type="ECO:0000313" key="2">
    <source>
        <dbReference type="Proteomes" id="UP000675920"/>
    </source>
</evidence>
<evidence type="ECO:0000256" key="1">
    <source>
        <dbReference type="SAM" id="MobiDB-lite"/>
    </source>
</evidence>
<sequence>MVYSLFHRRHDDDAIPVLTEIIETPEAGTPAADGSAPGGVADAGAIPAAGMDAPAALQIAAPEDGAASEAPTHATAEAEATAETQPEAEAGLPASRGADSPLDAPAPVALAEPGDYDPDDLPVMTEPIASPLMAFAPRPAFGASREALGASATHAVPAPEPDAAVTDRPADAARSDELLPPLDIAGGEAAFASLLTPHIRPLPTALTDLGARAAGANEPATADAPRPTEADIRARAEASLRAEADELAVRLRDDLLARLRPRLGDLLDQRIAEAVGDVLAAELPRLHARIEAALVSAVGDLVAHAVADELDRLDKPAPPDA</sequence>
<dbReference type="RefSeq" id="WP_028312831.1">
    <property type="nucleotide sequence ID" value="NZ_KI519499.1"/>
</dbReference>
<evidence type="ECO:0000313" key="3">
    <source>
        <dbReference type="RefSeq" id="WP_028312831.1"/>
    </source>
</evidence>
<organism evidence="2 3">
    <name type="scientific">Derxia gummosa DSM 723</name>
    <dbReference type="NCBI Taxonomy" id="1121388"/>
    <lineage>
        <taxon>Bacteria</taxon>
        <taxon>Pseudomonadati</taxon>
        <taxon>Pseudomonadota</taxon>
        <taxon>Betaproteobacteria</taxon>
        <taxon>Burkholderiales</taxon>
        <taxon>Alcaligenaceae</taxon>
        <taxon>Derxia</taxon>
    </lineage>
</organism>
<feature type="region of interest" description="Disordered" evidence="1">
    <location>
        <begin position="151"/>
        <end position="171"/>
    </location>
</feature>
<accession>A0A8B6X6S4</accession>
<dbReference type="Proteomes" id="UP000675920">
    <property type="component" value="Unplaced"/>
</dbReference>
<protein>
    <submittedName>
        <fullName evidence="3">Uncharacterized protein</fullName>
    </submittedName>
</protein>
<feature type="region of interest" description="Disordered" evidence="1">
    <location>
        <begin position="58"/>
        <end position="124"/>
    </location>
</feature>
<feature type="compositionally biased region" description="Low complexity" evidence="1">
    <location>
        <begin position="67"/>
        <end position="90"/>
    </location>
</feature>
<name>A0A8B6X6S4_9BURK</name>
<reference evidence="3" key="1">
    <citation type="submission" date="2025-08" db="UniProtKB">
        <authorList>
            <consortium name="RefSeq"/>
        </authorList>
    </citation>
    <scope>IDENTIFICATION</scope>
</reference>
<proteinExistence type="predicted"/>
<dbReference type="AlphaFoldDB" id="A0A8B6X6S4"/>